<dbReference type="AlphaFoldDB" id="A0A0E9WGQ0"/>
<protein>
    <submittedName>
        <fullName evidence="1">Uncharacterized protein</fullName>
    </submittedName>
</protein>
<reference evidence="1" key="2">
    <citation type="journal article" date="2015" name="Fish Shellfish Immunol.">
        <title>Early steps in the European eel (Anguilla anguilla)-Vibrio vulnificus interaction in the gills: Role of the RtxA13 toxin.</title>
        <authorList>
            <person name="Callol A."/>
            <person name="Pajuelo D."/>
            <person name="Ebbesson L."/>
            <person name="Teles M."/>
            <person name="MacKenzie S."/>
            <person name="Amaro C."/>
        </authorList>
    </citation>
    <scope>NUCLEOTIDE SEQUENCE</scope>
</reference>
<sequence length="40" mass="4557">MSRLNIHIPWIRLGKARSCSRGRNSGGFQDQIRCEILSSL</sequence>
<proteinExistence type="predicted"/>
<accession>A0A0E9WGQ0</accession>
<organism evidence="1">
    <name type="scientific">Anguilla anguilla</name>
    <name type="common">European freshwater eel</name>
    <name type="synonym">Muraena anguilla</name>
    <dbReference type="NCBI Taxonomy" id="7936"/>
    <lineage>
        <taxon>Eukaryota</taxon>
        <taxon>Metazoa</taxon>
        <taxon>Chordata</taxon>
        <taxon>Craniata</taxon>
        <taxon>Vertebrata</taxon>
        <taxon>Euteleostomi</taxon>
        <taxon>Actinopterygii</taxon>
        <taxon>Neopterygii</taxon>
        <taxon>Teleostei</taxon>
        <taxon>Anguilliformes</taxon>
        <taxon>Anguillidae</taxon>
        <taxon>Anguilla</taxon>
    </lineage>
</organism>
<dbReference type="EMBL" id="GBXM01019035">
    <property type="protein sequence ID" value="JAH89542.1"/>
    <property type="molecule type" value="Transcribed_RNA"/>
</dbReference>
<reference evidence="1" key="1">
    <citation type="submission" date="2014-11" db="EMBL/GenBank/DDBJ databases">
        <authorList>
            <person name="Amaro Gonzalez C."/>
        </authorList>
    </citation>
    <scope>NUCLEOTIDE SEQUENCE</scope>
</reference>
<name>A0A0E9WGQ0_ANGAN</name>
<evidence type="ECO:0000313" key="1">
    <source>
        <dbReference type="EMBL" id="JAH89542.1"/>
    </source>
</evidence>